<keyword evidence="5" id="KW-1185">Reference proteome</keyword>
<protein>
    <submittedName>
        <fullName evidence="4">S9 family peptidase</fullName>
    </submittedName>
</protein>
<dbReference type="GO" id="GO:0004252">
    <property type="term" value="F:serine-type endopeptidase activity"/>
    <property type="evidence" value="ECO:0007669"/>
    <property type="project" value="TreeGrafter"/>
</dbReference>
<sequence>MKYLSLIALAGCLCSVCFAANSNFKSLAKSLFAQPSVSDVRITPGNRGLSYIANKNGRSKLCVLDFESRRTYDTFIEGTPDVYDYYWIDRDNVIIFVQQLGNPIGAFTASYKLGRIAPTDFYRVYDTLPDKKRIYIAKDEDFDSKFNDLYQVNAISGSRKRIEKNDGSVIAWLTDKDGVTRIRYTIDENENDRYAYRSGPEDAWRDIPIHGHPLLVLFLNEPEQFVILIRRKGTDTFSVYKYDAASEQYTDTLLEHETYDILYTEIMHDPETEETYGFAYDLAKPATFWFDPTFAEIESQIDSLHPEAENQILGYNHDRNALVYHSFSDTRPSQWRLFSPANSTDELLLEHTIDFDTSQTQACEPITFPNRDGTLIHGYLTRTPNRGEPHAKTLLMIHGGPRARDRWGWDAEAQYFAALGYNVLKINYRGSDGYGVDYSPYSHFSSMQTSVRDTIDGAKWLIEQGIATKGKIGIYGSSFGGHVALSCAAEAPELFFASIGYAGVYDWPKHLDAEFKEYPVFAKLKFNTYYPGYEQEKEKWLANSAIARVDQITCPVYLLHGGSDDNVSQTQSRRMHKALKKAGKNSQLKIFSFNGHGLVLENNRVSFYSTLAQFLAKNAN</sequence>
<evidence type="ECO:0000256" key="2">
    <source>
        <dbReference type="SAM" id="SignalP"/>
    </source>
</evidence>
<dbReference type="PANTHER" id="PTHR42776:SF27">
    <property type="entry name" value="DIPEPTIDYL PEPTIDASE FAMILY MEMBER 6"/>
    <property type="match status" value="1"/>
</dbReference>
<keyword evidence="2" id="KW-0732">Signal</keyword>
<evidence type="ECO:0000256" key="1">
    <source>
        <dbReference type="ARBA" id="ARBA00022801"/>
    </source>
</evidence>
<comment type="caution">
    <text evidence="4">The sequence shown here is derived from an EMBL/GenBank/DDBJ whole genome shotgun (WGS) entry which is preliminary data.</text>
</comment>
<dbReference type="InterPro" id="IPR029058">
    <property type="entry name" value="AB_hydrolase_fold"/>
</dbReference>
<feature type="domain" description="Peptidase S9 prolyl oligopeptidase catalytic" evidence="3">
    <location>
        <begin position="409"/>
        <end position="619"/>
    </location>
</feature>
<dbReference type="SUPFAM" id="SSF50993">
    <property type="entry name" value="Peptidase/esterase 'gauge' domain"/>
    <property type="match status" value="1"/>
</dbReference>
<evidence type="ECO:0000259" key="3">
    <source>
        <dbReference type="Pfam" id="PF00326"/>
    </source>
</evidence>
<accession>A0A934VS56</accession>
<dbReference type="InterPro" id="IPR001375">
    <property type="entry name" value="Peptidase_S9_cat"/>
</dbReference>
<dbReference type="Gene3D" id="3.40.50.1820">
    <property type="entry name" value="alpha/beta hydrolase"/>
    <property type="match status" value="1"/>
</dbReference>
<dbReference type="SUPFAM" id="SSF53474">
    <property type="entry name" value="alpha/beta-Hydrolases"/>
    <property type="match status" value="1"/>
</dbReference>
<keyword evidence="1" id="KW-0378">Hydrolase</keyword>
<dbReference type="RefSeq" id="WP_200356872.1">
    <property type="nucleotide sequence ID" value="NZ_JAENIL010000033.1"/>
</dbReference>
<dbReference type="GO" id="GO:0006508">
    <property type="term" value="P:proteolysis"/>
    <property type="evidence" value="ECO:0007669"/>
    <property type="project" value="InterPro"/>
</dbReference>
<proteinExistence type="predicted"/>
<evidence type="ECO:0000313" key="5">
    <source>
        <dbReference type="Proteomes" id="UP000617628"/>
    </source>
</evidence>
<feature type="chain" id="PRO_5036677985" evidence="2">
    <location>
        <begin position="20"/>
        <end position="620"/>
    </location>
</feature>
<organism evidence="4 5">
    <name type="scientific">Pelagicoccus mobilis</name>
    <dbReference type="NCBI Taxonomy" id="415221"/>
    <lineage>
        <taxon>Bacteria</taxon>
        <taxon>Pseudomonadati</taxon>
        <taxon>Verrucomicrobiota</taxon>
        <taxon>Opitutia</taxon>
        <taxon>Puniceicoccales</taxon>
        <taxon>Pelagicoccaceae</taxon>
        <taxon>Pelagicoccus</taxon>
    </lineage>
</organism>
<name>A0A934VS56_9BACT</name>
<dbReference type="Pfam" id="PF00326">
    <property type="entry name" value="Peptidase_S9"/>
    <property type="match status" value="1"/>
</dbReference>
<gene>
    <name evidence="4" type="ORF">JIN87_17400</name>
</gene>
<evidence type="ECO:0000313" key="4">
    <source>
        <dbReference type="EMBL" id="MBK1878660.1"/>
    </source>
</evidence>
<dbReference type="EMBL" id="JAENIL010000033">
    <property type="protein sequence ID" value="MBK1878660.1"/>
    <property type="molecule type" value="Genomic_DNA"/>
</dbReference>
<dbReference type="PANTHER" id="PTHR42776">
    <property type="entry name" value="SERINE PEPTIDASE S9 FAMILY MEMBER"/>
    <property type="match status" value="1"/>
</dbReference>
<dbReference type="AlphaFoldDB" id="A0A934VS56"/>
<dbReference type="Proteomes" id="UP000617628">
    <property type="component" value="Unassembled WGS sequence"/>
</dbReference>
<reference evidence="4" key="1">
    <citation type="submission" date="2021-01" db="EMBL/GenBank/DDBJ databases">
        <title>Modified the classification status of verrucomicrobia.</title>
        <authorList>
            <person name="Feng X."/>
        </authorList>
    </citation>
    <scope>NUCLEOTIDE SEQUENCE</scope>
    <source>
        <strain evidence="4">KCTC 13126</strain>
    </source>
</reference>
<feature type="signal peptide" evidence="2">
    <location>
        <begin position="1"/>
        <end position="19"/>
    </location>
</feature>